<dbReference type="AlphaFoldDB" id="A0A5C6BHN2"/>
<dbReference type="EMBL" id="SJPP01000001">
    <property type="protein sequence ID" value="TWU11663.1"/>
    <property type="molecule type" value="Genomic_DNA"/>
</dbReference>
<feature type="transmembrane region" description="Helical" evidence="1">
    <location>
        <begin position="94"/>
        <end position="114"/>
    </location>
</feature>
<keyword evidence="1" id="KW-0812">Transmembrane</keyword>
<reference evidence="2 3" key="1">
    <citation type="submission" date="2019-02" db="EMBL/GenBank/DDBJ databases">
        <title>Deep-cultivation of Planctomycetes and their phenomic and genomic characterization uncovers novel biology.</title>
        <authorList>
            <person name="Wiegand S."/>
            <person name="Jogler M."/>
            <person name="Boedeker C."/>
            <person name="Pinto D."/>
            <person name="Vollmers J."/>
            <person name="Rivas-Marin E."/>
            <person name="Kohn T."/>
            <person name="Peeters S.H."/>
            <person name="Heuer A."/>
            <person name="Rast P."/>
            <person name="Oberbeckmann S."/>
            <person name="Bunk B."/>
            <person name="Jeske O."/>
            <person name="Meyerdierks A."/>
            <person name="Storesund J.E."/>
            <person name="Kallscheuer N."/>
            <person name="Luecker S."/>
            <person name="Lage O.M."/>
            <person name="Pohl T."/>
            <person name="Merkel B.J."/>
            <person name="Hornburger P."/>
            <person name="Mueller R.-W."/>
            <person name="Bruemmer F."/>
            <person name="Labrenz M."/>
            <person name="Spormann A.M."/>
            <person name="Op Den Camp H."/>
            <person name="Overmann J."/>
            <person name="Amann R."/>
            <person name="Jetten M.S.M."/>
            <person name="Mascher T."/>
            <person name="Medema M.H."/>
            <person name="Devos D.P."/>
            <person name="Kaster A.-K."/>
            <person name="Ovreas L."/>
            <person name="Rohde M."/>
            <person name="Galperin M.Y."/>
            <person name="Jogler C."/>
        </authorList>
    </citation>
    <scope>NUCLEOTIDE SEQUENCE [LARGE SCALE GENOMIC DNA]</scope>
    <source>
        <strain evidence="2 3">CA54</strain>
    </source>
</reference>
<evidence type="ECO:0000313" key="3">
    <source>
        <dbReference type="Proteomes" id="UP000320735"/>
    </source>
</evidence>
<dbReference type="Proteomes" id="UP000320735">
    <property type="component" value="Unassembled WGS sequence"/>
</dbReference>
<keyword evidence="3" id="KW-1185">Reference proteome</keyword>
<keyword evidence="1" id="KW-0472">Membrane</keyword>
<protein>
    <submittedName>
        <fullName evidence="2">Uncharacterized protein</fullName>
    </submittedName>
</protein>
<organism evidence="2 3">
    <name type="scientific">Symmachiella macrocystis</name>
    <dbReference type="NCBI Taxonomy" id="2527985"/>
    <lineage>
        <taxon>Bacteria</taxon>
        <taxon>Pseudomonadati</taxon>
        <taxon>Planctomycetota</taxon>
        <taxon>Planctomycetia</taxon>
        <taxon>Planctomycetales</taxon>
        <taxon>Planctomycetaceae</taxon>
        <taxon>Symmachiella</taxon>
    </lineage>
</organism>
<evidence type="ECO:0000313" key="2">
    <source>
        <dbReference type="EMBL" id="TWU11663.1"/>
    </source>
</evidence>
<sequence length="142" mass="16153">MGHPRKSNRRLFGLRDCDRRWLLDDRLAAIRGLDNPPRVKQQTTCVTAIVPFAASVTCVPPNQRVIVSDNVLRPVAIDAKCREFAEKCRITGNFVRQFLVTVCLSLWPAALFVYHENRRKGALLFHRLVVVETAFQPASQIL</sequence>
<name>A0A5C6BHN2_9PLAN</name>
<accession>A0A5C6BHN2</accession>
<comment type="caution">
    <text evidence="2">The sequence shown here is derived from an EMBL/GenBank/DDBJ whole genome shotgun (WGS) entry which is preliminary data.</text>
</comment>
<keyword evidence="1" id="KW-1133">Transmembrane helix</keyword>
<proteinExistence type="predicted"/>
<gene>
    <name evidence="2" type="ORF">CA54_04710</name>
</gene>
<evidence type="ECO:0000256" key="1">
    <source>
        <dbReference type="SAM" id="Phobius"/>
    </source>
</evidence>